<organism evidence="1 2">
    <name type="scientific">Mesorhizobium ventifaucium</name>
    <dbReference type="NCBI Taxonomy" id="666020"/>
    <lineage>
        <taxon>Bacteria</taxon>
        <taxon>Pseudomonadati</taxon>
        <taxon>Pseudomonadota</taxon>
        <taxon>Alphaproteobacteria</taxon>
        <taxon>Hyphomicrobiales</taxon>
        <taxon>Phyllobacteriaceae</taxon>
        <taxon>Mesorhizobium</taxon>
    </lineage>
</organism>
<accession>A0ABN8JMD0</accession>
<proteinExistence type="predicted"/>
<sequence>MSYRDWHAGMKVVCVDNRGCQILLQVGAIYTVRALDAEWVYLAELSTISECPDSSGYLPRRFRPAQPRKADISIFTAMLIDQKVPA</sequence>
<dbReference type="Proteomes" id="UP001152604">
    <property type="component" value="Unassembled WGS sequence"/>
</dbReference>
<name>A0ABN8JMD0_9HYPH</name>
<dbReference type="RefSeq" id="WP_254024944.1">
    <property type="nucleotide sequence ID" value="NZ_CAKXZS010000014.1"/>
</dbReference>
<evidence type="ECO:0000313" key="1">
    <source>
        <dbReference type="EMBL" id="CAH2399154.1"/>
    </source>
</evidence>
<protein>
    <recommendedName>
        <fullName evidence="3">Transposase</fullName>
    </recommendedName>
</protein>
<evidence type="ECO:0008006" key="3">
    <source>
        <dbReference type="Google" id="ProtNLM"/>
    </source>
</evidence>
<dbReference type="EMBL" id="CAKXZS010000014">
    <property type="protein sequence ID" value="CAH2399154.1"/>
    <property type="molecule type" value="Genomic_DNA"/>
</dbReference>
<comment type="caution">
    <text evidence="1">The sequence shown here is derived from an EMBL/GenBank/DDBJ whole genome shotgun (WGS) entry which is preliminary data.</text>
</comment>
<keyword evidence="2" id="KW-1185">Reference proteome</keyword>
<reference evidence="1" key="1">
    <citation type="submission" date="2022-03" db="EMBL/GenBank/DDBJ databases">
        <authorList>
            <person name="Brunel B."/>
        </authorList>
    </citation>
    <scope>NUCLEOTIDE SEQUENCE</scope>
    <source>
        <strain evidence="1">STM4922sample</strain>
    </source>
</reference>
<evidence type="ECO:0000313" key="2">
    <source>
        <dbReference type="Proteomes" id="UP001152604"/>
    </source>
</evidence>
<gene>
    <name evidence="1" type="ORF">MES4922_210124</name>
</gene>